<comment type="similarity">
    <text evidence="1">Belongs to the thioesterase PaaI family.</text>
</comment>
<dbReference type="SUPFAM" id="SSF54637">
    <property type="entry name" value="Thioesterase/thiol ester dehydrase-isomerase"/>
    <property type="match status" value="1"/>
</dbReference>
<organism evidence="4 5">
    <name type="scientific">Mycobacterium helveticum</name>
    <dbReference type="NCBI Taxonomy" id="2592811"/>
    <lineage>
        <taxon>Bacteria</taxon>
        <taxon>Bacillati</taxon>
        <taxon>Actinomycetota</taxon>
        <taxon>Actinomycetes</taxon>
        <taxon>Mycobacteriales</taxon>
        <taxon>Mycobacteriaceae</taxon>
        <taxon>Mycobacterium</taxon>
    </lineage>
</organism>
<dbReference type="InterPro" id="IPR029069">
    <property type="entry name" value="HotDog_dom_sf"/>
</dbReference>
<dbReference type="Proteomes" id="UP000320513">
    <property type="component" value="Unassembled WGS sequence"/>
</dbReference>
<keyword evidence="2" id="KW-0378">Hydrolase</keyword>
<dbReference type="CDD" id="cd03443">
    <property type="entry name" value="PaaI_thioesterase"/>
    <property type="match status" value="1"/>
</dbReference>
<name>A0A557Y0L2_9MYCO</name>
<evidence type="ECO:0000256" key="1">
    <source>
        <dbReference type="ARBA" id="ARBA00008324"/>
    </source>
</evidence>
<dbReference type="OrthoDB" id="9798208at2"/>
<dbReference type="GO" id="GO:0005829">
    <property type="term" value="C:cytosol"/>
    <property type="evidence" value="ECO:0007669"/>
    <property type="project" value="TreeGrafter"/>
</dbReference>
<sequence>MVWTPWCRHKDVQPPDTVTPGNIPDFTAPFDTELGLRYTELGPDGVRAQLEVTPKLLQPMGLVHGGVYCSMVESMASVAAYTWLATQGGGNVVGVNNNTDFLRSIGSGTVYGRAEPIHRGRRQQLWLVTITDATDRVVARGQVRLQNLQTAADTG</sequence>
<proteinExistence type="inferred from homology"/>
<keyword evidence="5" id="KW-1185">Reference proteome</keyword>
<dbReference type="AlphaFoldDB" id="A0A557Y0L2"/>
<protein>
    <submittedName>
        <fullName evidence="4">PaaI family thioesterase</fullName>
    </submittedName>
</protein>
<feature type="domain" description="Thioesterase" evidence="3">
    <location>
        <begin position="60"/>
        <end position="139"/>
    </location>
</feature>
<dbReference type="PANTHER" id="PTHR43240">
    <property type="entry name" value="1,4-DIHYDROXY-2-NAPHTHOYL-COA THIOESTERASE 1"/>
    <property type="match status" value="1"/>
</dbReference>
<comment type="caution">
    <text evidence="4">The sequence shown here is derived from an EMBL/GenBank/DDBJ whole genome shotgun (WGS) entry which is preliminary data.</text>
</comment>
<dbReference type="Gene3D" id="3.10.129.10">
    <property type="entry name" value="Hotdog Thioesterase"/>
    <property type="match status" value="1"/>
</dbReference>
<dbReference type="EMBL" id="VMQU01000005">
    <property type="protein sequence ID" value="TVS92082.1"/>
    <property type="molecule type" value="Genomic_DNA"/>
</dbReference>
<evidence type="ECO:0000259" key="3">
    <source>
        <dbReference type="Pfam" id="PF03061"/>
    </source>
</evidence>
<dbReference type="GO" id="GO:0061522">
    <property type="term" value="F:1,4-dihydroxy-2-naphthoyl-CoA thioesterase activity"/>
    <property type="evidence" value="ECO:0007669"/>
    <property type="project" value="TreeGrafter"/>
</dbReference>
<accession>A0A557Y0L2</accession>
<dbReference type="PANTHER" id="PTHR43240:SF5">
    <property type="entry name" value="1,4-DIHYDROXY-2-NAPHTHOYL-COA THIOESTERASE 1"/>
    <property type="match status" value="1"/>
</dbReference>
<dbReference type="NCBIfam" id="TIGR00369">
    <property type="entry name" value="unchar_dom_1"/>
    <property type="match status" value="1"/>
</dbReference>
<dbReference type="Pfam" id="PF03061">
    <property type="entry name" value="4HBT"/>
    <property type="match status" value="1"/>
</dbReference>
<evidence type="ECO:0000256" key="2">
    <source>
        <dbReference type="ARBA" id="ARBA00022801"/>
    </source>
</evidence>
<evidence type="ECO:0000313" key="4">
    <source>
        <dbReference type="EMBL" id="TVS92082.1"/>
    </source>
</evidence>
<evidence type="ECO:0000313" key="5">
    <source>
        <dbReference type="Proteomes" id="UP000320513"/>
    </source>
</evidence>
<dbReference type="InterPro" id="IPR003736">
    <property type="entry name" value="PAAI_dom"/>
</dbReference>
<dbReference type="InterPro" id="IPR006683">
    <property type="entry name" value="Thioestr_dom"/>
</dbReference>
<gene>
    <name evidence="4" type="ORF">FPZ47_02320</name>
</gene>
<reference evidence="4 5" key="1">
    <citation type="submission" date="2019-07" db="EMBL/GenBank/DDBJ databases">
        <title>New Mycobacterium species.</title>
        <authorList>
            <person name="Tortoli E."/>
            <person name="Ghielmetti G."/>
            <person name="Friedel U."/>
            <person name="Trovato A."/>
        </authorList>
    </citation>
    <scope>NUCLEOTIDE SEQUENCE [LARGE SCALE GENOMIC DNA]</scope>
    <source>
        <strain evidence="4 5">16-83</strain>
    </source>
</reference>